<reference evidence="10 11" key="1">
    <citation type="journal article" date="2019" name="Int. J. Syst. Evol. Microbiol.">
        <title>The Global Catalogue of Microorganisms (GCM) 10K type strain sequencing project: providing services to taxonomists for standard genome sequencing and annotation.</title>
        <authorList>
            <consortium name="The Broad Institute Genomics Platform"/>
            <consortium name="The Broad Institute Genome Sequencing Center for Infectious Disease"/>
            <person name="Wu L."/>
            <person name="Ma J."/>
        </authorList>
    </citation>
    <scope>NUCLEOTIDE SEQUENCE [LARGE SCALE GENOMIC DNA]</scope>
    <source>
        <strain evidence="10 11">JCM 16327</strain>
    </source>
</reference>
<protein>
    <submittedName>
        <fullName evidence="10">Mechanosensitive ion channel</fullName>
    </submittedName>
</protein>
<dbReference type="SUPFAM" id="SSF82861">
    <property type="entry name" value="Mechanosensitive channel protein MscS (YggB), transmembrane region"/>
    <property type="match status" value="1"/>
</dbReference>
<dbReference type="InterPro" id="IPR023408">
    <property type="entry name" value="MscS_beta-dom_sf"/>
</dbReference>
<accession>A0AAV3SWY1</accession>
<comment type="similarity">
    <text evidence="2">Belongs to the MscS (TC 1.A.23) family.</text>
</comment>
<feature type="domain" description="Mechanosensitive ion channel MscS" evidence="8">
    <location>
        <begin position="102"/>
        <end position="169"/>
    </location>
</feature>
<dbReference type="RefSeq" id="WP_227261965.1">
    <property type="nucleotide sequence ID" value="NZ_BAAADU010000002.1"/>
</dbReference>
<evidence type="ECO:0000259" key="8">
    <source>
        <dbReference type="Pfam" id="PF00924"/>
    </source>
</evidence>
<dbReference type="InterPro" id="IPR011014">
    <property type="entry name" value="MscS_channel_TM-2"/>
</dbReference>
<dbReference type="AlphaFoldDB" id="A0AAV3SWY1"/>
<evidence type="ECO:0000313" key="10">
    <source>
        <dbReference type="EMBL" id="GAA0644568.1"/>
    </source>
</evidence>
<sequence length="298" mass="33127">MVLEGVVSLDWWGREEWNLLSAIVVIVAGWYAGKLLVRVLGRRVARRFQRPSVTRTILRSLRVGSLLVGVFAAMGFLGLELGDLVLSVTVFSAVLGLVLAPIVGSVINGVFVLADQPYEIGDLVEITDTGERGFVEDITLRYTKVFTLDNTFLVVPNGTMRERDIINYSAEDERTRLSLTVGVTYEGDLDEARRLIETAAAEVDEVISGGPGVRIGSARYPAKPTCYIDEYGDSSVNLTLRYWAREPYKLLSVRSAVQEKVWEKLQETDSVTIAYPHRHLVFDDAREGVDAAVSDRER</sequence>
<keyword evidence="5 7" id="KW-1133">Transmembrane helix</keyword>
<keyword evidence="11" id="KW-1185">Reference proteome</keyword>
<keyword evidence="3" id="KW-1003">Cell membrane</keyword>
<evidence type="ECO:0000256" key="1">
    <source>
        <dbReference type="ARBA" id="ARBA00004651"/>
    </source>
</evidence>
<name>A0AAV3SWY1_9EURY</name>
<dbReference type="Pfam" id="PF21082">
    <property type="entry name" value="MS_channel_3rd"/>
    <property type="match status" value="1"/>
</dbReference>
<dbReference type="InterPro" id="IPR011066">
    <property type="entry name" value="MscS_channel_C_sf"/>
</dbReference>
<dbReference type="InterPro" id="IPR010920">
    <property type="entry name" value="LSM_dom_sf"/>
</dbReference>
<feature type="transmembrane region" description="Helical" evidence="7">
    <location>
        <begin position="61"/>
        <end position="79"/>
    </location>
</feature>
<keyword evidence="4 7" id="KW-0812">Transmembrane</keyword>
<dbReference type="SUPFAM" id="SSF82689">
    <property type="entry name" value="Mechanosensitive channel protein MscS (YggB), C-terminal domain"/>
    <property type="match status" value="1"/>
</dbReference>
<keyword evidence="6 7" id="KW-0472">Membrane</keyword>
<comment type="subcellular location">
    <subcellularLocation>
        <location evidence="1">Cell membrane</location>
        <topology evidence="1">Multi-pass membrane protein</topology>
    </subcellularLocation>
</comment>
<gene>
    <name evidence="10" type="ORF">GCM10009019_03160</name>
</gene>
<dbReference type="InterPro" id="IPR006685">
    <property type="entry name" value="MscS_channel_2nd"/>
</dbReference>
<dbReference type="GeneID" id="68572570"/>
<comment type="caution">
    <text evidence="10">The sequence shown here is derived from an EMBL/GenBank/DDBJ whole genome shotgun (WGS) entry which is preliminary data.</text>
</comment>
<dbReference type="Pfam" id="PF00924">
    <property type="entry name" value="MS_channel_2nd"/>
    <property type="match status" value="1"/>
</dbReference>
<feature type="transmembrane region" description="Helical" evidence="7">
    <location>
        <begin position="85"/>
        <end position="113"/>
    </location>
</feature>
<evidence type="ECO:0000256" key="6">
    <source>
        <dbReference type="ARBA" id="ARBA00023136"/>
    </source>
</evidence>
<dbReference type="PANTHER" id="PTHR30221:SF20">
    <property type="entry name" value="SMALL-CONDUCTANCE MECHANOSENSITIVE CHANNEL"/>
    <property type="match status" value="1"/>
</dbReference>
<evidence type="ECO:0000256" key="3">
    <source>
        <dbReference type="ARBA" id="ARBA00022475"/>
    </source>
</evidence>
<dbReference type="GO" id="GO:0005886">
    <property type="term" value="C:plasma membrane"/>
    <property type="evidence" value="ECO:0007669"/>
    <property type="project" value="UniProtKB-SubCell"/>
</dbReference>
<dbReference type="GO" id="GO:0008381">
    <property type="term" value="F:mechanosensitive monoatomic ion channel activity"/>
    <property type="evidence" value="ECO:0007669"/>
    <property type="project" value="InterPro"/>
</dbReference>
<dbReference type="EMBL" id="BAAADU010000002">
    <property type="protein sequence ID" value="GAA0644568.1"/>
    <property type="molecule type" value="Genomic_DNA"/>
</dbReference>
<feature type="transmembrane region" description="Helical" evidence="7">
    <location>
        <begin position="20"/>
        <end position="40"/>
    </location>
</feature>
<proteinExistence type="inferred from homology"/>
<evidence type="ECO:0000259" key="9">
    <source>
        <dbReference type="Pfam" id="PF21082"/>
    </source>
</evidence>
<dbReference type="PANTHER" id="PTHR30221">
    <property type="entry name" value="SMALL-CONDUCTANCE MECHANOSENSITIVE CHANNEL"/>
    <property type="match status" value="1"/>
</dbReference>
<dbReference type="Gene3D" id="3.30.70.100">
    <property type="match status" value="1"/>
</dbReference>
<evidence type="ECO:0000256" key="7">
    <source>
        <dbReference type="SAM" id="Phobius"/>
    </source>
</evidence>
<organism evidence="10 11">
    <name type="scientific">Salarchaeum japonicum</name>
    <dbReference type="NCBI Taxonomy" id="555573"/>
    <lineage>
        <taxon>Archaea</taxon>
        <taxon>Methanobacteriati</taxon>
        <taxon>Methanobacteriota</taxon>
        <taxon>Stenosarchaea group</taxon>
        <taxon>Halobacteria</taxon>
        <taxon>Halobacteriales</taxon>
        <taxon>Halobacteriaceae</taxon>
    </lineage>
</organism>
<feature type="domain" description="Mechanosensitive ion channel MscS C-terminal" evidence="9">
    <location>
        <begin position="178"/>
        <end position="267"/>
    </location>
</feature>
<evidence type="ECO:0000256" key="2">
    <source>
        <dbReference type="ARBA" id="ARBA00008017"/>
    </source>
</evidence>
<evidence type="ECO:0000256" key="4">
    <source>
        <dbReference type="ARBA" id="ARBA00022692"/>
    </source>
</evidence>
<dbReference type="Gene3D" id="1.10.287.1260">
    <property type="match status" value="1"/>
</dbReference>
<dbReference type="InterPro" id="IPR049278">
    <property type="entry name" value="MS_channel_C"/>
</dbReference>
<evidence type="ECO:0000256" key="5">
    <source>
        <dbReference type="ARBA" id="ARBA00022989"/>
    </source>
</evidence>
<dbReference type="SUPFAM" id="SSF50182">
    <property type="entry name" value="Sm-like ribonucleoproteins"/>
    <property type="match status" value="1"/>
</dbReference>
<dbReference type="InterPro" id="IPR045275">
    <property type="entry name" value="MscS_archaea/bacteria_type"/>
</dbReference>
<dbReference type="Gene3D" id="2.30.30.60">
    <property type="match status" value="1"/>
</dbReference>
<dbReference type="Proteomes" id="UP001500194">
    <property type="component" value="Unassembled WGS sequence"/>
</dbReference>
<evidence type="ECO:0000313" key="11">
    <source>
        <dbReference type="Proteomes" id="UP001500194"/>
    </source>
</evidence>